<proteinExistence type="predicted"/>
<accession>A0A9J6FDL8</accession>
<gene>
    <name evidence="2" type="ORF">HPB48_019591</name>
</gene>
<dbReference type="AlphaFoldDB" id="A0A9J6FDL8"/>
<comment type="caution">
    <text evidence="2">The sequence shown here is derived from an EMBL/GenBank/DDBJ whole genome shotgun (WGS) entry which is preliminary data.</text>
</comment>
<evidence type="ECO:0000256" key="1">
    <source>
        <dbReference type="SAM" id="MobiDB-lite"/>
    </source>
</evidence>
<evidence type="ECO:0000313" key="3">
    <source>
        <dbReference type="Proteomes" id="UP000821853"/>
    </source>
</evidence>
<dbReference type="Proteomes" id="UP000821853">
    <property type="component" value="Chromosome 1"/>
</dbReference>
<reference evidence="2 3" key="1">
    <citation type="journal article" date="2020" name="Cell">
        <title>Large-Scale Comparative Analyses of Tick Genomes Elucidate Their Genetic Diversity and Vector Capacities.</title>
        <authorList>
            <consortium name="Tick Genome and Microbiome Consortium (TIGMIC)"/>
            <person name="Jia N."/>
            <person name="Wang J."/>
            <person name="Shi W."/>
            <person name="Du L."/>
            <person name="Sun Y."/>
            <person name="Zhan W."/>
            <person name="Jiang J.F."/>
            <person name="Wang Q."/>
            <person name="Zhang B."/>
            <person name="Ji P."/>
            <person name="Bell-Sakyi L."/>
            <person name="Cui X.M."/>
            <person name="Yuan T.T."/>
            <person name="Jiang B.G."/>
            <person name="Yang W.F."/>
            <person name="Lam T.T."/>
            <person name="Chang Q.C."/>
            <person name="Ding S.J."/>
            <person name="Wang X.J."/>
            <person name="Zhu J.G."/>
            <person name="Ruan X.D."/>
            <person name="Zhao L."/>
            <person name="Wei J.T."/>
            <person name="Ye R.Z."/>
            <person name="Que T.C."/>
            <person name="Du C.H."/>
            <person name="Zhou Y.H."/>
            <person name="Cheng J.X."/>
            <person name="Dai P.F."/>
            <person name="Guo W.B."/>
            <person name="Han X.H."/>
            <person name="Huang E.J."/>
            <person name="Li L.F."/>
            <person name="Wei W."/>
            <person name="Gao Y.C."/>
            <person name="Liu J.Z."/>
            <person name="Shao H.Z."/>
            <person name="Wang X."/>
            <person name="Wang C.C."/>
            <person name="Yang T.C."/>
            <person name="Huo Q.B."/>
            <person name="Li W."/>
            <person name="Chen H.Y."/>
            <person name="Chen S.E."/>
            <person name="Zhou L.G."/>
            <person name="Ni X.B."/>
            <person name="Tian J.H."/>
            <person name="Sheng Y."/>
            <person name="Liu T."/>
            <person name="Pan Y.S."/>
            <person name="Xia L.Y."/>
            <person name="Li J."/>
            <person name="Zhao F."/>
            <person name="Cao W.C."/>
        </authorList>
    </citation>
    <scope>NUCLEOTIDE SEQUENCE [LARGE SCALE GENOMIC DNA]</scope>
    <source>
        <strain evidence="2">HaeL-2018</strain>
    </source>
</reference>
<organism evidence="2 3">
    <name type="scientific">Haemaphysalis longicornis</name>
    <name type="common">Bush tick</name>
    <dbReference type="NCBI Taxonomy" id="44386"/>
    <lineage>
        <taxon>Eukaryota</taxon>
        <taxon>Metazoa</taxon>
        <taxon>Ecdysozoa</taxon>
        <taxon>Arthropoda</taxon>
        <taxon>Chelicerata</taxon>
        <taxon>Arachnida</taxon>
        <taxon>Acari</taxon>
        <taxon>Parasitiformes</taxon>
        <taxon>Ixodida</taxon>
        <taxon>Ixodoidea</taxon>
        <taxon>Ixodidae</taxon>
        <taxon>Haemaphysalinae</taxon>
        <taxon>Haemaphysalis</taxon>
    </lineage>
</organism>
<name>A0A9J6FDL8_HAELO</name>
<evidence type="ECO:0000313" key="2">
    <source>
        <dbReference type="EMBL" id="KAH9360989.1"/>
    </source>
</evidence>
<sequence length="100" mass="10953">MAKKKREEGENEGCEEGKGYPRTPPNEGSLVALCVRLSGCRLGDVYLEVSQRPRSVIPARNAIISKALSEAAQSLAFLTPPPYIAPASYRPLSQRHTRSE</sequence>
<keyword evidence="3" id="KW-1185">Reference proteome</keyword>
<dbReference type="VEuPathDB" id="VectorBase:HLOH_059021"/>
<feature type="region of interest" description="Disordered" evidence="1">
    <location>
        <begin position="1"/>
        <end position="27"/>
    </location>
</feature>
<protein>
    <submittedName>
        <fullName evidence="2">Uncharacterized protein</fullName>
    </submittedName>
</protein>
<dbReference type="EMBL" id="JABSTR010000001">
    <property type="protein sequence ID" value="KAH9360989.1"/>
    <property type="molecule type" value="Genomic_DNA"/>
</dbReference>